<keyword evidence="6" id="KW-1185">Reference proteome</keyword>
<dbReference type="SUPFAM" id="SSF51215">
    <property type="entry name" value="Regulatory protein AraC"/>
    <property type="match status" value="1"/>
</dbReference>
<keyword evidence="1" id="KW-0805">Transcription regulation</keyword>
<dbReference type="GO" id="GO:0043565">
    <property type="term" value="F:sequence-specific DNA binding"/>
    <property type="evidence" value="ECO:0007669"/>
    <property type="project" value="InterPro"/>
</dbReference>
<dbReference type="PRINTS" id="PR00032">
    <property type="entry name" value="HTHARAC"/>
</dbReference>
<evidence type="ECO:0000256" key="3">
    <source>
        <dbReference type="ARBA" id="ARBA00023163"/>
    </source>
</evidence>
<gene>
    <name evidence="5" type="ORF">SAMN05216378_0783</name>
</gene>
<dbReference type="InterPro" id="IPR014710">
    <property type="entry name" value="RmlC-like_jellyroll"/>
</dbReference>
<evidence type="ECO:0000259" key="4">
    <source>
        <dbReference type="PROSITE" id="PS01124"/>
    </source>
</evidence>
<dbReference type="InterPro" id="IPR037923">
    <property type="entry name" value="HTH-like"/>
</dbReference>
<dbReference type="AlphaFoldDB" id="A0A1I1U7Y8"/>
<feature type="domain" description="HTH araC/xylS-type" evidence="4">
    <location>
        <begin position="181"/>
        <end position="279"/>
    </location>
</feature>
<dbReference type="InterPro" id="IPR018060">
    <property type="entry name" value="HTH_AraC"/>
</dbReference>
<dbReference type="GO" id="GO:0003700">
    <property type="term" value="F:DNA-binding transcription factor activity"/>
    <property type="evidence" value="ECO:0007669"/>
    <property type="project" value="InterPro"/>
</dbReference>
<dbReference type="InterPro" id="IPR018062">
    <property type="entry name" value="HTH_AraC-typ_CS"/>
</dbReference>
<dbReference type="Proteomes" id="UP000198855">
    <property type="component" value="Unassembled WGS sequence"/>
</dbReference>
<proteinExistence type="predicted"/>
<dbReference type="SMART" id="SM00342">
    <property type="entry name" value="HTH_ARAC"/>
    <property type="match status" value="1"/>
</dbReference>
<dbReference type="InterPro" id="IPR003313">
    <property type="entry name" value="AraC-bd"/>
</dbReference>
<organism evidence="5 6">
    <name type="scientific">Paenibacillus catalpae</name>
    <dbReference type="NCBI Taxonomy" id="1045775"/>
    <lineage>
        <taxon>Bacteria</taxon>
        <taxon>Bacillati</taxon>
        <taxon>Bacillota</taxon>
        <taxon>Bacilli</taxon>
        <taxon>Bacillales</taxon>
        <taxon>Paenibacillaceae</taxon>
        <taxon>Paenibacillus</taxon>
    </lineage>
</organism>
<dbReference type="STRING" id="1045775.SAMN05216378_0783"/>
<dbReference type="PANTHER" id="PTHR43280:SF2">
    <property type="entry name" value="HTH-TYPE TRANSCRIPTIONAL REGULATOR EXSA"/>
    <property type="match status" value="1"/>
</dbReference>
<reference evidence="6" key="1">
    <citation type="submission" date="2016-10" db="EMBL/GenBank/DDBJ databases">
        <authorList>
            <person name="Varghese N."/>
            <person name="Submissions S."/>
        </authorList>
    </citation>
    <scope>NUCLEOTIDE SEQUENCE [LARGE SCALE GENOMIC DNA]</scope>
    <source>
        <strain evidence="6">CGMCC 1.10784</strain>
    </source>
</reference>
<dbReference type="SUPFAM" id="SSF46689">
    <property type="entry name" value="Homeodomain-like"/>
    <property type="match status" value="2"/>
</dbReference>
<evidence type="ECO:0000313" key="5">
    <source>
        <dbReference type="EMBL" id="SFD64020.1"/>
    </source>
</evidence>
<keyword evidence="3" id="KW-0804">Transcription</keyword>
<dbReference type="RefSeq" id="WP_091181216.1">
    <property type="nucleotide sequence ID" value="NZ_FOMT01000001.1"/>
</dbReference>
<dbReference type="PROSITE" id="PS01124">
    <property type="entry name" value="HTH_ARAC_FAMILY_2"/>
    <property type="match status" value="1"/>
</dbReference>
<evidence type="ECO:0000313" key="6">
    <source>
        <dbReference type="Proteomes" id="UP000198855"/>
    </source>
</evidence>
<protein>
    <submittedName>
        <fullName evidence="5">AraC-like ligand binding domain-containing protein</fullName>
    </submittedName>
</protein>
<sequence>MNNGSPERLLESNYLLVSSSFRMYKQTITDRIETHWHDFFEMGCIVSGTGRHIVNGQTFRLQPGMVFLLTTADFHELIPDEGQTIELFDFIFNDSLLRPAIYESIFGQAGLFIHTFASEHAQKMESEFTLLWNESQHWQFGSEIIVQGSFERIVVDLVRQMGMNEPCDPNDSRAPMHPSVRKALLYIQHHFREPVSLACAADYAGLSANYLSECFRKQVGISFQEYLNERRLQFASALVRSSDLPITEVCFAAGFNTIPHFDRTFKRKFGCSPREYRKQGS</sequence>
<accession>A0A1I1U7Y8</accession>
<evidence type="ECO:0000256" key="2">
    <source>
        <dbReference type="ARBA" id="ARBA00023125"/>
    </source>
</evidence>
<dbReference type="PANTHER" id="PTHR43280">
    <property type="entry name" value="ARAC-FAMILY TRANSCRIPTIONAL REGULATOR"/>
    <property type="match status" value="1"/>
</dbReference>
<name>A0A1I1U7Y8_9BACL</name>
<keyword evidence="2" id="KW-0238">DNA-binding</keyword>
<dbReference type="Pfam" id="PF02311">
    <property type="entry name" value="AraC_binding"/>
    <property type="match status" value="1"/>
</dbReference>
<evidence type="ECO:0000256" key="1">
    <source>
        <dbReference type="ARBA" id="ARBA00023015"/>
    </source>
</evidence>
<dbReference type="Pfam" id="PF12833">
    <property type="entry name" value="HTH_18"/>
    <property type="match status" value="1"/>
</dbReference>
<dbReference type="Gene3D" id="1.10.10.60">
    <property type="entry name" value="Homeodomain-like"/>
    <property type="match status" value="2"/>
</dbReference>
<dbReference type="InterPro" id="IPR009057">
    <property type="entry name" value="Homeodomain-like_sf"/>
</dbReference>
<dbReference type="Gene3D" id="2.60.120.10">
    <property type="entry name" value="Jelly Rolls"/>
    <property type="match status" value="1"/>
</dbReference>
<dbReference type="EMBL" id="FOMT01000001">
    <property type="protein sequence ID" value="SFD64020.1"/>
    <property type="molecule type" value="Genomic_DNA"/>
</dbReference>
<dbReference type="OrthoDB" id="241790at2"/>
<dbReference type="PROSITE" id="PS00041">
    <property type="entry name" value="HTH_ARAC_FAMILY_1"/>
    <property type="match status" value="1"/>
</dbReference>
<dbReference type="InterPro" id="IPR020449">
    <property type="entry name" value="Tscrpt_reg_AraC-type_HTH"/>
</dbReference>